<dbReference type="STRING" id="230361.sm9_2081"/>
<dbReference type="SUPFAM" id="SSF46548">
    <property type="entry name" value="alpha-helical ferredoxin"/>
    <property type="match status" value="1"/>
</dbReference>
<proteinExistence type="predicted"/>
<reference evidence="7 8" key="1">
    <citation type="submission" date="2016-10" db="EMBL/GenBank/DDBJ databases">
        <authorList>
            <person name="Varghese N."/>
            <person name="Submissions S."/>
        </authorList>
    </citation>
    <scope>NUCLEOTIDE SEQUENCE [LARGE SCALE GENOMIC DNA]</scope>
    <source>
        <strain evidence="7 8">DSM 16643</strain>
    </source>
</reference>
<dbReference type="PANTHER" id="PTHR10849">
    <property type="entry name" value="NADH DEHYDROGENASE UBIQUINONE IRON-SULFUR PROTEIN 8, MITOCHONDRIAL"/>
    <property type="match status" value="1"/>
</dbReference>
<dbReference type="PROSITE" id="PS51379">
    <property type="entry name" value="4FE4S_FER_2"/>
    <property type="match status" value="2"/>
</dbReference>
<keyword evidence="1" id="KW-0004">4Fe-4S</keyword>
<keyword evidence="2" id="KW-0479">Metal-binding</keyword>
<dbReference type="InterPro" id="IPR010226">
    <property type="entry name" value="NADH_quinone_OxRdtase_chainI"/>
</dbReference>
<dbReference type="InterPro" id="IPR017896">
    <property type="entry name" value="4Fe4S_Fe-S-bd"/>
</dbReference>
<accession>A0A1G5XD03</accession>
<sequence length="163" mass="18224">MRSMLKVALEGAFTNFKRIFFAADRVTDMEMRNQIATLSVEVDDRVDETACIGCAGCSNACPTHAIEMKNLAAPVKITDDWVKTQVPEINLEKCIVCYYCHDFCPIYSLYGEKGTIHPACVGDQEVNVSELMAQPFKISEDKLKVISAYLSDKTVIKNREDGE</sequence>
<feature type="domain" description="4Fe-4S ferredoxin-type" evidence="6">
    <location>
        <begin position="42"/>
        <end position="71"/>
    </location>
</feature>
<dbReference type="Gene3D" id="3.30.70.3270">
    <property type="match status" value="1"/>
</dbReference>
<dbReference type="AlphaFoldDB" id="A0A1G5XD03"/>
<keyword evidence="4" id="KW-0408">Iron</keyword>
<evidence type="ECO:0000256" key="4">
    <source>
        <dbReference type="ARBA" id="ARBA00023004"/>
    </source>
</evidence>
<dbReference type="NCBIfam" id="NF004914">
    <property type="entry name" value="PRK06273.1"/>
    <property type="match status" value="1"/>
</dbReference>
<feature type="domain" description="4Fe-4S ferredoxin-type" evidence="6">
    <location>
        <begin position="85"/>
        <end position="114"/>
    </location>
</feature>
<dbReference type="PANTHER" id="PTHR10849:SF35">
    <property type="entry name" value="FORMATE HYDROGENLYASE SUBUNIT 6-RELATED"/>
    <property type="match status" value="1"/>
</dbReference>
<evidence type="ECO:0000256" key="2">
    <source>
        <dbReference type="ARBA" id="ARBA00022723"/>
    </source>
</evidence>
<dbReference type="GO" id="GO:0003954">
    <property type="term" value="F:NADH dehydrogenase activity"/>
    <property type="evidence" value="ECO:0007669"/>
    <property type="project" value="TreeGrafter"/>
</dbReference>
<evidence type="ECO:0000313" key="8">
    <source>
        <dbReference type="Proteomes" id="UP000323439"/>
    </source>
</evidence>
<keyword evidence="5" id="KW-0411">Iron-sulfur</keyword>
<evidence type="ECO:0000256" key="5">
    <source>
        <dbReference type="ARBA" id="ARBA00023014"/>
    </source>
</evidence>
<dbReference type="EMBL" id="FMXB01000022">
    <property type="protein sequence ID" value="SDA68291.1"/>
    <property type="molecule type" value="Genomic_DNA"/>
</dbReference>
<dbReference type="PROSITE" id="PS00198">
    <property type="entry name" value="4FE4S_FER_1"/>
    <property type="match status" value="2"/>
</dbReference>
<evidence type="ECO:0000256" key="1">
    <source>
        <dbReference type="ARBA" id="ARBA00022485"/>
    </source>
</evidence>
<evidence type="ECO:0000259" key="6">
    <source>
        <dbReference type="PROSITE" id="PS51379"/>
    </source>
</evidence>
<dbReference type="Proteomes" id="UP000323439">
    <property type="component" value="Unassembled WGS sequence"/>
</dbReference>
<dbReference type="GO" id="GO:0046872">
    <property type="term" value="F:metal ion binding"/>
    <property type="evidence" value="ECO:0007669"/>
    <property type="project" value="UniProtKB-KW"/>
</dbReference>
<name>A0A1G5XD03_9EURY</name>
<gene>
    <name evidence="7" type="ORF">SAMN02910315_02137</name>
</gene>
<evidence type="ECO:0000313" key="7">
    <source>
        <dbReference type="EMBL" id="SDA68291.1"/>
    </source>
</evidence>
<dbReference type="GO" id="GO:0009060">
    <property type="term" value="P:aerobic respiration"/>
    <property type="evidence" value="ECO:0007669"/>
    <property type="project" value="TreeGrafter"/>
</dbReference>
<protein>
    <submittedName>
        <fullName evidence="7">Energy-converting hydrogenase B subunit L</fullName>
    </submittedName>
</protein>
<evidence type="ECO:0000256" key="3">
    <source>
        <dbReference type="ARBA" id="ARBA00022737"/>
    </source>
</evidence>
<dbReference type="RefSeq" id="WP_149732625.1">
    <property type="nucleotide sequence ID" value="NZ_FMXB01000022.1"/>
</dbReference>
<dbReference type="InterPro" id="IPR017900">
    <property type="entry name" value="4Fe4S_Fe_S_CS"/>
</dbReference>
<keyword evidence="3" id="KW-0677">Repeat</keyword>
<dbReference type="GO" id="GO:0016020">
    <property type="term" value="C:membrane"/>
    <property type="evidence" value="ECO:0007669"/>
    <property type="project" value="InterPro"/>
</dbReference>
<dbReference type="OrthoDB" id="2837at2157"/>
<dbReference type="Pfam" id="PF12838">
    <property type="entry name" value="Fer4_7"/>
    <property type="match status" value="1"/>
</dbReference>
<dbReference type="GO" id="GO:0051539">
    <property type="term" value="F:4 iron, 4 sulfur cluster binding"/>
    <property type="evidence" value="ECO:0007669"/>
    <property type="project" value="UniProtKB-KW"/>
</dbReference>
<organism evidence="7 8">
    <name type="scientific">Methanobrevibacter millerae</name>
    <dbReference type="NCBI Taxonomy" id="230361"/>
    <lineage>
        <taxon>Archaea</taxon>
        <taxon>Methanobacteriati</taxon>
        <taxon>Methanobacteriota</taxon>
        <taxon>Methanomada group</taxon>
        <taxon>Methanobacteria</taxon>
        <taxon>Methanobacteriales</taxon>
        <taxon>Methanobacteriaceae</taxon>
        <taxon>Methanobrevibacter</taxon>
    </lineage>
</organism>
<keyword evidence="8" id="KW-1185">Reference proteome</keyword>